<evidence type="ECO:0000256" key="2">
    <source>
        <dbReference type="ARBA" id="ARBA00004922"/>
    </source>
</evidence>
<evidence type="ECO:0000256" key="19">
    <source>
        <dbReference type="RuleBase" id="RU367081"/>
    </source>
</evidence>
<comment type="similarity">
    <text evidence="13 19">Belongs to the steroid 5-alpha reductase family. Polyprenal reductase subfamily.</text>
</comment>
<feature type="transmembrane region" description="Helical" evidence="19">
    <location>
        <begin position="236"/>
        <end position="253"/>
    </location>
</feature>
<accession>A0A8B9LBB2</accession>
<evidence type="ECO:0000256" key="9">
    <source>
        <dbReference type="ARBA" id="ARBA00023002"/>
    </source>
</evidence>
<dbReference type="InterPro" id="IPR001104">
    <property type="entry name" value="3-oxo-5_a-steroid_4-DH_C"/>
</dbReference>
<evidence type="ECO:0000256" key="6">
    <source>
        <dbReference type="ARBA" id="ARBA00022824"/>
    </source>
</evidence>
<dbReference type="OrthoDB" id="541710at2759"/>
<dbReference type="Gene3D" id="1.20.120.1630">
    <property type="match status" value="1"/>
</dbReference>
<feature type="transmembrane region" description="Helical" evidence="19">
    <location>
        <begin position="195"/>
        <end position="216"/>
    </location>
</feature>
<feature type="transmembrane region" description="Helical" evidence="19">
    <location>
        <begin position="112"/>
        <end position="132"/>
    </location>
</feature>
<keyword evidence="7 19" id="KW-0521">NADP</keyword>
<dbReference type="Pfam" id="PF02544">
    <property type="entry name" value="Steroid_dh"/>
    <property type="match status" value="1"/>
</dbReference>
<evidence type="ECO:0000259" key="20">
    <source>
        <dbReference type="Pfam" id="PF02544"/>
    </source>
</evidence>
<keyword evidence="10" id="KW-0443">Lipid metabolism</keyword>
<dbReference type="PROSITE" id="PS50244">
    <property type="entry name" value="S5A_REDUCTASE"/>
    <property type="match status" value="1"/>
</dbReference>
<name>A0A8B9LBB2_ASTMX</name>
<dbReference type="EC" id="1.3.1.22" evidence="3 19"/>
<dbReference type="PANTHER" id="PTHR14624:SF0">
    <property type="entry name" value="POLYPRENOL REDUCTASE"/>
    <property type="match status" value="1"/>
</dbReference>
<evidence type="ECO:0000256" key="8">
    <source>
        <dbReference type="ARBA" id="ARBA00022989"/>
    </source>
</evidence>
<protein>
    <recommendedName>
        <fullName evidence="14 19">Polyprenal reductase</fullName>
        <ecNumber evidence="3 19">1.3.1.22</ecNumber>
        <ecNumber evidence="4 19">1.3.1.94</ecNumber>
    </recommendedName>
</protein>
<evidence type="ECO:0000256" key="1">
    <source>
        <dbReference type="ARBA" id="ARBA00004477"/>
    </source>
</evidence>
<comment type="subcellular location">
    <subcellularLocation>
        <location evidence="1">Endoplasmic reticulum membrane</location>
        <topology evidence="1">Multi-pass membrane protein</topology>
    </subcellularLocation>
</comment>
<comment type="catalytic activity">
    <reaction evidence="18 19">
        <text>a di-trans,poly-cis-dolichal + NADP(+) = a di-trans,poly-cis-polyprenal + NADPH + H(+)</text>
        <dbReference type="Rhea" id="RHEA:80727"/>
        <dbReference type="Rhea" id="RHEA-COMP:19536"/>
        <dbReference type="Rhea" id="RHEA-COMP:19537"/>
        <dbReference type="ChEBI" id="CHEBI:15378"/>
        <dbReference type="ChEBI" id="CHEBI:57783"/>
        <dbReference type="ChEBI" id="CHEBI:58349"/>
        <dbReference type="ChEBI" id="CHEBI:231623"/>
        <dbReference type="ChEBI" id="CHEBI:231637"/>
        <dbReference type="EC" id="1.3.1.94"/>
    </reaction>
    <physiologicalReaction direction="right-to-left" evidence="18 19">
        <dbReference type="Rhea" id="RHEA:80729"/>
    </physiologicalReaction>
</comment>
<comment type="function">
    <text evidence="12">Plays a key role in early steps of protein N-linked glycosylation by being involved in the conversion of polyprenol into dolichol. Acts as a polyprenal reductase that mediates the reduction of polyprenal into dolichal in a NADP-dependent mechanism. Dolichols are required for the synthesis of dolichol-linked monosaccharides and the oligosaccharide precursor used for N-glycosylation. Also able to convert testosterone (T) into 5-alpha-dihydrotestosterone (DHT).</text>
</comment>
<dbReference type="EC" id="1.3.1.94" evidence="4 19"/>
<keyword evidence="11 19" id="KW-0472">Membrane</keyword>
<dbReference type="AlphaFoldDB" id="A0A8B9LBB2"/>
<keyword evidence="5 19" id="KW-0812">Transmembrane</keyword>
<evidence type="ECO:0000256" key="12">
    <source>
        <dbReference type="ARBA" id="ARBA00045898"/>
    </source>
</evidence>
<dbReference type="GO" id="GO:0006488">
    <property type="term" value="P:dolichol-linked oligosaccharide biosynthetic process"/>
    <property type="evidence" value="ECO:0007669"/>
    <property type="project" value="UniProtKB-UniRule"/>
</dbReference>
<comment type="catalytic activity">
    <reaction evidence="15">
        <text>androst-4-ene-3,17-dione + NADPH + H(+) = 5alpha-androstan-3,17-dione + NADP(+)</text>
        <dbReference type="Rhea" id="RHEA:50816"/>
        <dbReference type="ChEBI" id="CHEBI:15378"/>
        <dbReference type="ChEBI" id="CHEBI:15994"/>
        <dbReference type="ChEBI" id="CHEBI:16422"/>
        <dbReference type="ChEBI" id="CHEBI:57783"/>
        <dbReference type="ChEBI" id="CHEBI:58349"/>
    </reaction>
    <physiologicalReaction direction="right-to-left" evidence="15">
        <dbReference type="Rhea" id="RHEA:50818"/>
    </physiologicalReaction>
</comment>
<dbReference type="Ensembl" id="ENSAMXT00005052870.1">
    <property type="protein sequence ID" value="ENSAMXP00005048744.1"/>
    <property type="gene ID" value="ENSAMXG00005022279.1"/>
</dbReference>
<evidence type="ECO:0000256" key="4">
    <source>
        <dbReference type="ARBA" id="ARBA00012522"/>
    </source>
</evidence>
<evidence type="ECO:0000256" key="15">
    <source>
        <dbReference type="ARBA" id="ARBA00048095"/>
    </source>
</evidence>
<feature type="transmembrane region" description="Helical" evidence="19">
    <location>
        <begin position="297"/>
        <end position="322"/>
    </location>
</feature>
<evidence type="ECO:0000313" key="22">
    <source>
        <dbReference type="Proteomes" id="UP000694621"/>
    </source>
</evidence>
<evidence type="ECO:0000256" key="14">
    <source>
        <dbReference type="ARBA" id="ARBA00047186"/>
    </source>
</evidence>
<evidence type="ECO:0000256" key="13">
    <source>
        <dbReference type="ARBA" id="ARBA00046320"/>
    </source>
</evidence>
<dbReference type="InterPro" id="IPR039698">
    <property type="entry name" value="Dfg10/SRD5A3"/>
</dbReference>
<evidence type="ECO:0000256" key="7">
    <source>
        <dbReference type="ARBA" id="ARBA00022857"/>
    </source>
</evidence>
<evidence type="ECO:0000256" key="10">
    <source>
        <dbReference type="ARBA" id="ARBA00023098"/>
    </source>
</evidence>
<dbReference type="GO" id="GO:0005789">
    <property type="term" value="C:endoplasmic reticulum membrane"/>
    <property type="evidence" value="ECO:0007669"/>
    <property type="project" value="UniProtKB-SubCell"/>
</dbReference>
<evidence type="ECO:0000256" key="18">
    <source>
        <dbReference type="ARBA" id="ARBA00049427"/>
    </source>
</evidence>
<dbReference type="GO" id="GO:0047751">
    <property type="term" value="F:3-oxo-5-alpha-steroid 4-dehydrogenase (NADP+) activity"/>
    <property type="evidence" value="ECO:0007669"/>
    <property type="project" value="UniProtKB-UniRule"/>
</dbReference>
<proteinExistence type="inferred from homology"/>
<sequence>MYTHFSVNLGILSRKVKWSIIEGPCNSAGLAAGGRLNYQNFNYLKEKYLKVKRVLDVNLHTAFYPGNYLCGLTLTLPGHAERVLQDLIRYGKTKQRLKRPGVLRLFDLPKRWFSHFYAVSVLWNGLLIILSVRNVMFGEALPDFLTDALCLLTGRPKSVWNELQVNILVLLLLLWVHSLRRLLECLFVSVFSDGVIHVVQYAFGLSYYILLGLTVLCVEFPQPTNGSSTSSFSSLLTWYNAAGVQLFIWASLLQHRSLTLLASLRTSSSGKVETLAHRIPRGGWFELVSCPHYLAELLIYASLGVFCGCFSLTWWLVVFYVLCNQALAAKLCHEYYQSTFKGYPHQRKAFLPFLF</sequence>
<dbReference type="PANTHER" id="PTHR14624">
    <property type="entry name" value="DFG10 PROTEIN"/>
    <property type="match status" value="1"/>
</dbReference>
<evidence type="ECO:0000256" key="3">
    <source>
        <dbReference type="ARBA" id="ARBA00012049"/>
    </source>
</evidence>
<dbReference type="UniPathway" id="UPA00378"/>
<keyword evidence="9 19" id="KW-0560">Oxidoreductase</keyword>
<dbReference type="FunFam" id="1.20.120.1630:FF:000021">
    <property type="entry name" value="Polyprenol reductase 1"/>
    <property type="match status" value="1"/>
</dbReference>
<comment type="catalytic activity">
    <reaction evidence="17">
        <text>17beta-hydroxy-5alpha-androstan-3-one + NADP(+) = testosterone + NADPH + H(+)</text>
        <dbReference type="Rhea" id="RHEA:50820"/>
        <dbReference type="ChEBI" id="CHEBI:15378"/>
        <dbReference type="ChEBI" id="CHEBI:16330"/>
        <dbReference type="ChEBI" id="CHEBI:17347"/>
        <dbReference type="ChEBI" id="CHEBI:57783"/>
        <dbReference type="ChEBI" id="CHEBI:58349"/>
        <dbReference type="EC" id="1.3.1.22"/>
    </reaction>
    <physiologicalReaction direction="right-to-left" evidence="17">
        <dbReference type="Rhea" id="RHEA:50822"/>
    </physiologicalReaction>
</comment>
<evidence type="ECO:0000256" key="11">
    <source>
        <dbReference type="ARBA" id="ARBA00023136"/>
    </source>
</evidence>
<evidence type="ECO:0000313" key="21">
    <source>
        <dbReference type="Ensembl" id="ENSAMXP00005048744.1"/>
    </source>
</evidence>
<dbReference type="GO" id="GO:0102389">
    <property type="term" value="F:polyprenol reductase activity"/>
    <property type="evidence" value="ECO:0007669"/>
    <property type="project" value="UniProtKB-UniRule"/>
</dbReference>
<feature type="transmembrane region" description="Helical" evidence="19">
    <location>
        <begin position="163"/>
        <end position="183"/>
    </location>
</feature>
<dbReference type="GO" id="GO:0016095">
    <property type="term" value="P:polyprenol catabolic process"/>
    <property type="evidence" value="ECO:0007669"/>
    <property type="project" value="UniProtKB-UniRule"/>
</dbReference>
<evidence type="ECO:0000256" key="5">
    <source>
        <dbReference type="ARBA" id="ARBA00022692"/>
    </source>
</evidence>
<dbReference type="Proteomes" id="UP000694621">
    <property type="component" value="Unplaced"/>
</dbReference>
<dbReference type="GO" id="GO:0160198">
    <property type="term" value="F:polyprenal reductase activity"/>
    <property type="evidence" value="ECO:0007669"/>
    <property type="project" value="UniProtKB-EC"/>
</dbReference>
<keyword evidence="8 19" id="KW-1133">Transmembrane helix</keyword>
<evidence type="ECO:0000256" key="16">
    <source>
        <dbReference type="ARBA" id="ARBA00048765"/>
    </source>
</evidence>
<organism evidence="21 22">
    <name type="scientific">Astyanax mexicanus</name>
    <name type="common">Blind cave fish</name>
    <name type="synonym">Astyanax fasciatus mexicanus</name>
    <dbReference type="NCBI Taxonomy" id="7994"/>
    <lineage>
        <taxon>Eukaryota</taxon>
        <taxon>Metazoa</taxon>
        <taxon>Chordata</taxon>
        <taxon>Craniata</taxon>
        <taxon>Vertebrata</taxon>
        <taxon>Euteleostomi</taxon>
        <taxon>Actinopterygii</taxon>
        <taxon>Neopterygii</taxon>
        <taxon>Teleostei</taxon>
        <taxon>Ostariophysi</taxon>
        <taxon>Characiformes</taxon>
        <taxon>Characoidei</taxon>
        <taxon>Acestrorhamphidae</taxon>
        <taxon>Acestrorhamphinae</taxon>
        <taxon>Astyanax</taxon>
    </lineage>
</organism>
<reference evidence="21" key="1">
    <citation type="submission" date="2025-08" db="UniProtKB">
        <authorList>
            <consortium name="Ensembl"/>
        </authorList>
    </citation>
    <scope>IDENTIFICATION</scope>
</reference>
<feature type="domain" description="3-oxo-5-alpha-steroid 4-dehydrogenase C-terminal" evidence="20">
    <location>
        <begin position="237"/>
        <end position="355"/>
    </location>
</feature>
<comment type="catalytic activity">
    <reaction evidence="16">
        <text>a 3-oxo-5alpha-steroid + NADP(+) = a 3-oxo-Delta(4)-steroid + NADPH + H(+)</text>
        <dbReference type="Rhea" id="RHEA:54384"/>
        <dbReference type="ChEBI" id="CHEBI:13601"/>
        <dbReference type="ChEBI" id="CHEBI:15378"/>
        <dbReference type="ChEBI" id="CHEBI:47909"/>
        <dbReference type="ChEBI" id="CHEBI:57783"/>
        <dbReference type="ChEBI" id="CHEBI:58349"/>
        <dbReference type="EC" id="1.3.1.22"/>
    </reaction>
    <physiologicalReaction direction="right-to-left" evidence="16">
        <dbReference type="Rhea" id="RHEA:54386"/>
    </physiologicalReaction>
</comment>
<evidence type="ECO:0000256" key="17">
    <source>
        <dbReference type="ARBA" id="ARBA00049397"/>
    </source>
</evidence>
<keyword evidence="6 19" id="KW-0256">Endoplasmic reticulum</keyword>
<comment type="pathway">
    <text evidence="2 19">Protein modification; protein glycosylation.</text>
</comment>